<accession>A0ABW8JJS2</accession>
<gene>
    <name evidence="2" type="ORF">ISP15_12850</name>
</gene>
<dbReference type="InterPro" id="IPR036597">
    <property type="entry name" value="Fido-like_dom_sf"/>
</dbReference>
<dbReference type="PANTHER" id="PTHR13504:SF38">
    <property type="entry name" value="FIDO DOMAIN-CONTAINING PROTEIN"/>
    <property type="match status" value="1"/>
</dbReference>
<dbReference type="EMBL" id="JADIKJ010000014">
    <property type="protein sequence ID" value="MFK2901229.1"/>
    <property type="molecule type" value="Genomic_DNA"/>
</dbReference>
<evidence type="ECO:0000259" key="1">
    <source>
        <dbReference type="PROSITE" id="PS51459"/>
    </source>
</evidence>
<dbReference type="Proteomes" id="UP001620461">
    <property type="component" value="Unassembled WGS sequence"/>
</dbReference>
<name>A0ABW8JJS2_9GAMM</name>
<evidence type="ECO:0000313" key="2">
    <source>
        <dbReference type="EMBL" id="MFK2901229.1"/>
    </source>
</evidence>
<dbReference type="InterPro" id="IPR040198">
    <property type="entry name" value="Fido_containing"/>
</dbReference>
<sequence>MIIERPLVPLPSPGELERQVLEAWDETVQAMRHWPVGRLLPRLLRKPGSARPSLGELDPCWEVLWHELSAVAMKNDASAAFKPGRSFREAHILEDVLPLVEASLASADPKNFLDLIGRIAQSATGTSTGFRTKAVYLVADASGAKVRFAHVGKVLPRIAELHGYLRRHVVTHPLLCALIAMVTITNCHPFMDGNGRTSRILFNAILRSSRSIETYFPLYEMFWCSGCGWEVRLRYTAFTGDWMPLCRYMRDVFGIAHHWLSDESVLLT</sequence>
<feature type="domain" description="Fido" evidence="1">
    <location>
        <begin position="107"/>
        <end position="251"/>
    </location>
</feature>
<dbReference type="InterPro" id="IPR003812">
    <property type="entry name" value="Fido"/>
</dbReference>
<reference evidence="2 3" key="1">
    <citation type="submission" date="2020-10" db="EMBL/GenBank/DDBJ databases">
        <title>Phylogeny of dyella-like bacteria.</title>
        <authorList>
            <person name="Fu J."/>
        </authorList>
    </citation>
    <scope>NUCLEOTIDE SEQUENCE [LARGE SCALE GENOMIC DNA]</scope>
    <source>
        <strain evidence="2 3">JP1</strain>
    </source>
</reference>
<evidence type="ECO:0000313" key="3">
    <source>
        <dbReference type="Proteomes" id="UP001620461"/>
    </source>
</evidence>
<dbReference type="RefSeq" id="WP_404547929.1">
    <property type="nucleotide sequence ID" value="NZ_JADIKJ010000014.1"/>
</dbReference>
<keyword evidence="3" id="KW-1185">Reference proteome</keyword>
<dbReference type="PANTHER" id="PTHR13504">
    <property type="entry name" value="FIDO DOMAIN-CONTAINING PROTEIN DDB_G0283145"/>
    <property type="match status" value="1"/>
</dbReference>
<proteinExistence type="predicted"/>
<protein>
    <submittedName>
        <fullName evidence="2">Fic family protein</fullName>
    </submittedName>
</protein>
<organism evidence="2 3">
    <name type="scientific">Dyella jejuensis</name>
    <dbReference type="NCBI Taxonomy" id="1432009"/>
    <lineage>
        <taxon>Bacteria</taxon>
        <taxon>Pseudomonadati</taxon>
        <taxon>Pseudomonadota</taxon>
        <taxon>Gammaproteobacteria</taxon>
        <taxon>Lysobacterales</taxon>
        <taxon>Rhodanobacteraceae</taxon>
        <taxon>Dyella</taxon>
    </lineage>
</organism>
<dbReference type="Pfam" id="PF02661">
    <property type="entry name" value="Fic"/>
    <property type="match status" value="1"/>
</dbReference>
<dbReference type="PROSITE" id="PS51459">
    <property type="entry name" value="FIDO"/>
    <property type="match status" value="1"/>
</dbReference>
<comment type="caution">
    <text evidence="2">The sequence shown here is derived from an EMBL/GenBank/DDBJ whole genome shotgun (WGS) entry which is preliminary data.</text>
</comment>
<dbReference type="Gene3D" id="1.10.3290.10">
    <property type="entry name" value="Fido-like domain"/>
    <property type="match status" value="1"/>
</dbReference>
<dbReference type="SUPFAM" id="SSF140931">
    <property type="entry name" value="Fic-like"/>
    <property type="match status" value="1"/>
</dbReference>